<feature type="region of interest" description="Disordered" evidence="2">
    <location>
        <begin position="648"/>
        <end position="683"/>
    </location>
</feature>
<feature type="compositionally biased region" description="Polar residues" evidence="2">
    <location>
        <begin position="13"/>
        <end position="30"/>
    </location>
</feature>
<proteinExistence type="inferred from homology"/>
<dbReference type="PANTHER" id="PTHR12790">
    <property type="entry name" value="TRANSCRIPTION INITIATION FACTOR IA RRN3"/>
    <property type="match status" value="1"/>
</dbReference>
<keyword evidence="4" id="KW-1185">Reference proteome</keyword>
<sequence length="683" mass="77403">MSTPISGARIPNPKSTPSRSILRQTHSTLPTLKRPRSGSDLSKPDEPAAVSSPTKRRKVEFSDAPNEVHSIGKRTLMEFKLEVQRSLEQHSRGDSEGYLVLKEYFANDRLYADSDNDNALKPHELRGYVIALASFTPVLKQNAYESLVTAILRCTWVGRDESFINAFIDFLAALITVKGSYMIEVLDMIVSKFSDVRRSSWSVPGFPKIDCATMHGRLHIALQRLLRMFPGAQGALRSIIKSCFPSVDETKRAYSTYLQNILRIKEYAPALGPYVLDLIVKQMVDIDVEMQADLDDLDGPMAVALQGVFSEPRDEEDLDDDSDAESVASDDSDVDEDIAKARAVRDQVEKLDTAMETMFLFYDEILSISDVKTAEQITNDYMKTLLSEFSGIILQTRKSRHTQFLLFHFVQQSENTMMQFIDTCEAIAFRSNSPAALKDYAVCYLASFVARAGRLPDEVIRGAFHRLLSQLERLRLAYQPTCRSPDLRRYYSYYAVCQAVLYVWCFRWQSLIEAVPDFVDPEDPSSYVGQALDWGHELRSVMQNNLFGPLNPLKVCAPGIVEEFAKLAHKLNLAYVYPLLETNKRIHLGQYMQRSYSAGGGALRDTKAETIGDESMLQLEQYFPFDPYQLPQSKRWIEGEYLSWRTIPGINGDDSDDDSSEDDDDDDVLIEEEDETDSDEDDK</sequence>
<dbReference type="GO" id="GO:0006361">
    <property type="term" value="P:transcription initiation at RNA polymerase I promoter"/>
    <property type="evidence" value="ECO:0007669"/>
    <property type="project" value="InterPro"/>
</dbReference>
<organism evidence="3 4">
    <name type="scientific">Ceratocystis fimbriata f. sp. platani</name>
    <dbReference type="NCBI Taxonomy" id="88771"/>
    <lineage>
        <taxon>Eukaryota</taxon>
        <taxon>Fungi</taxon>
        <taxon>Dikarya</taxon>
        <taxon>Ascomycota</taxon>
        <taxon>Pezizomycotina</taxon>
        <taxon>Sordariomycetes</taxon>
        <taxon>Hypocreomycetidae</taxon>
        <taxon>Microascales</taxon>
        <taxon>Ceratocystidaceae</taxon>
        <taxon>Ceratocystis</taxon>
    </lineage>
</organism>
<name>A0A0F8B1K3_CERFI</name>
<comment type="caution">
    <text evidence="3">The sequence shown here is derived from an EMBL/GenBank/DDBJ whole genome shotgun (WGS) entry which is preliminary data.</text>
</comment>
<dbReference type="GO" id="GO:0001042">
    <property type="term" value="F:RNA polymerase I core binding"/>
    <property type="evidence" value="ECO:0007669"/>
    <property type="project" value="TreeGrafter"/>
</dbReference>
<evidence type="ECO:0000313" key="3">
    <source>
        <dbReference type="EMBL" id="KKF95091.1"/>
    </source>
</evidence>
<gene>
    <name evidence="3" type="primary">rrn3</name>
    <name evidence="3" type="ORF">CFO_g2571</name>
</gene>
<dbReference type="InterPro" id="IPR007991">
    <property type="entry name" value="RNA_pol_I_trans_ini_fac_RRN3"/>
</dbReference>
<protein>
    <submittedName>
        <fullName evidence="3">RNA polymerase I-specific transcription initiation factor rrn3</fullName>
    </submittedName>
</protein>
<comment type="similarity">
    <text evidence="1">Belongs to the RRN3 family.</text>
</comment>
<dbReference type="PANTHER" id="PTHR12790:SF0">
    <property type="entry name" value="RNA POLYMERASE I-SPECIFIC TRANSCRIPTION INITIATION FACTOR RRN3-RELATED"/>
    <property type="match status" value="1"/>
</dbReference>
<reference evidence="3 4" key="1">
    <citation type="submission" date="2015-04" db="EMBL/GenBank/DDBJ databases">
        <title>Genome sequence of Ceratocystis platani, a major pathogen of plane trees.</title>
        <authorList>
            <person name="Belbahri L."/>
        </authorList>
    </citation>
    <scope>NUCLEOTIDE SEQUENCE [LARGE SCALE GENOMIC DNA]</scope>
    <source>
        <strain evidence="3 4">CFO</strain>
    </source>
</reference>
<keyword evidence="3" id="KW-0396">Initiation factor</keyword>
<evidence type="ECO:0000256" key="2">
    <source>
        <dbReference type="SAM" id="MobiDB-lite"/>
    </source>
</evidence>
<dbReference type="Proteomes" id="UP000034841">
    <property type="component" value="Unassembled WGS sequence"/>
</dbReference>
<evidence type="ECO:0000313" key="4">
    <source>
        <dbReference type="Proteomes" id="UP000034841"/>
    </source>
</evidence>
<dbReference type="GO" id="GO:0001181">
    <property type="term" value="F:RNA polymerase I general transcription initiation factor activity"/>
    <property type="evidence" value="ECO:0007669"/>
    <property type="project" value="InterPro"/>
</dbReference>
<feature type="compositionally biased region" description="Acidic residues" evidence="2">
    <location>
        <begin position="313"/>
        <end position="334"/>
    </location>
</feature>
<dbReference type="GO" id="GO:0003743">
    <property type="term" value="F:translation initiation factor activity"/>
    <property type="evidence" value="ECO:0007669"/>
    <property type="project" value="UniProtKB-KW"/>
</dbReference>
<dbReference type="AlphaFoldDB" id="A0A0F8B1K3"/>
<dbReference type="EMBL" id="LBBL01000122">
    <property type="protein sequence ID" value="KKF95091.1"/>
    <property type="molecule type" value="Genomic_DNA"/>
</dbReference>
<evidence type="ECO:0000256" key="1">
    <source>
        <dbReference type="ARBA" id="ARBA00010098"/>
    </source>
</evidence>
<feature type="compositionally biased region" description="Acidic residues" evidence="2">
    <location>
        <begin position="653"/>
        <end position="683"/>
    </location>
</feature>
<accession>A0A0F8B1K3</accession>
<dbReference type="GO" id="GO:0005634">
    <property type="term" value="C:nucleus"/>
    <property type="evidence" value="ECO:0007669"/>
    <property type="project" value="TreeGrafter"/>
</dbReference>
<dbReference type="Pfam" id="PF05327">
    <property type="entry name" value="RRN3"/>
    <property type="match status" value="1"/>
</dbReference>
<dbReference type="OrthoDB" id="26970at2759"/>
<feature type="region of interest" description="Disordered" evidence="2">
    <location>
        <begin position="1"/>
        <end position="66"/>
    </location>
</feature>
<keyword evidence="3" id="KW-0648">Protein biosynthesis</keyword>
<feature type="region of interest" description="Disordered" evidence="2">
    <location>
        <begin position="312"/>
        <end position="334"/>
    </location>
</feature>